<reference evidence="3" key="1">
    <citation type="submission" date="2016-10" db="EMBL/GenBank/DDBJ databases">
        <authorList>
            <person name="Varghese N."/>
            <person name="Submissions S."/>
        </authorList>
    </citation>
    <scope>NUCLEOTIDE SEQUENCE [LARGE SCALE GENOMIC DNA]</scope>
    <source>
        <strain evidence="3">DSM 15282</strain>
    </source>
</reference>
<dbReference type="InterPro" id="IPR038153">
    <property type="entry name" value="EvaA-like_sf"/>
</dbReference>
<dbReference type="STRING" id="226506.SAMN04488519_101258"/>
<dbReference type="RefSeq" id="WP_091649192.1">
    <property type="nucleotide sequence ID" value="NZ_FOVW01000001.1"/>
</dbReference>
<keyword evidence="3" id="KW-1185">Reference proteome</keyword>
<dbReference type="Proteomes" id="UP000199564">
    <property type="component" value="Unassembled WGS sequence"/>
</dbReference>
<evidence type="ECO:0000313" key="3">
    <source>
        <dbReference type="Proteomes" id="UP000199564"/>
    </source>
</evidence>
<dbReference type="EMBL" id="FOVW01000001">
    <property type="protein sequence ID" value="SFN65232.1"/>
    <property type="molecule type" value="Genomic_DNA"/>
</dbReference>
<feature type="domain" description="dTDP-4-dehydro-6-deoxy-alpha-D-glucopyranose 2,3-dehydratase" evidence="1">
    <location>
        <begin position="17"/>
        <end position="212"/>
    </location>
</feature>
<feature type="domain" description="dTDP-4-dehydro-6-deoxy-alpha-D-glucopyranose 2,3-dehydratase" evidence="1">
    <location>
        <begin position="242"/>
        <end position="410"/>
    </location>
</feature>
<accession>A0A1I5AS78</accession>
<gene>
    <name evidence="2" type="ORF">SAMN04488519_101258</name>
</gene>
<dbReference type="AlphaFoldDB" id="A0A1I5AS78"/>
<dbReference type="Pfam" id="PF03559">
    <property type="entry name" value="Hexose_dehydrat"/>
    <property type="match status" value="2"/>
</dbReference>
<protein>
    <submittedName>
        <fullName evidence="2">NDP-hexose 2,3-dehydratase</fullName>
    </submittedName>
</protein>
<dbReference type="InterPro" id="IPR005212">
    <property type="entry name" value="EvaA-like"/>
</dbReference>
<sequence length="423" mass="48332">MEREIQRSLTIVDSEQYLIDFLNETKERSAFNLKEIDFESQNQWNFSDGALSHSSKGFFQVVGVETTTGLHDQKLMLYQPQSALTGLIISRQQNEIYVLLQARVEPGNTGVIQFGPTIQSTPANYLRLHGGKATAYIEYFTSFVPGCNLITHSMQHDLGSKYFQKSKTHHYLLSEDLIETKENMVWASLKAIKGVLLKDNFLNADLRSLLAVFDWDSLLLEDKKDRKKIEIDQPNNSTLGNYKMIPVDQLKNWSITKNGISALNPALPTIGFFHFSATNREVKAWSQPLYKLPSQGLIQLAYRVMGDSIEFLIKKDHEWGISTEFAFYPTYMSSPENPNSSKPITNGRLKRKIIQCDEGGRFFQNDSEYQLIEINDFNLTDDFIWTSVDSLVFYLKQSNYCSFQLRCVASIALDLLQPNAFGD</sequence>
<organism evidence="2 3">
    <name type="scientific">Algoriphagus ornithinivorans</name>
    <dbReference type="NCBI Taxonomy" id="226506"/>
    <lineage>
        <taxon>Bacteria</taxon>
        <taxon>Pseudomonadati</taxon>
        <taxon>Bacteroidota</taxon>
        <taxon>Cytophagia</taxon>
        <taxon>Cytophagales</taxon>
        <taxon>Cyclobacteriaceae</taxon>
        <taxon>Algoriphagus</taxon>
    </lineage>
</organism>
<proteinExistence type="predicted"/>
<name>A0A1I5AS78_9BACT</name>
<evidence type="ECO:0000313" key="2">
    <source>
        <dbReference type="EMBL" id="SFN65232.1"/>
    </source>
</evidence>
<dbReference type="GO" id="GO:0016829">
    <property type="term" value="F:lyase activity"/>
    <property type="evidence" value="ECO:0007669"/>
    <property type="project" value="InterPro"/>
</dbReference>
<dbReference type="Gene3D" id="3.90.79.40">
    <property type="entry name" value="EvaA sugar 2,3-dehydratase subunit"/>
    <property type="match status" value="2"/>
</dbReference>
<evidence type="ECO:0000259" key="1">
    <source>
        <dbReference type="Pfam" id="PF03559"/>
    </source>
</evidence>